<comment type="caution">
    <text evidence="1">The sequence shown here is derived from an EMBL/GenBank/DDBJ whole genome shotgun (WGS) entry which is preliminary data.</text>
</comment>
<dbReference type="EMBL" id="LAZR01008941">
    <property type="protein sequence ID" value="KKM75638.1"/>
    <property type="molecule type" value="Genomic_DNA"/>
</dbReference>
<reference evidence="1" key="1">
    <citation type="journal article" date="2015" name="Nature">
        <title>Complex archaea that bridge the gap between prokaryotes and eukaryotes.</title>
        <authorList>
            <person name="Spang A."/>
            <person name="Saw J.H."/>
            <person name="Jorgensen S.L."/>
            <person name="Zaremba-Niedzwiedzka K."/>
            <person name="Martijn J."/>
            <person name="Lind A.E."/>
            <person name="van Eijk R."/>
            <person name="Schleper C."/>
            <person name="Guy L."/>
            <person name="Ettema T.J."/>
        </authorList>
    </citation>
    <scope>NUCLEOTIDE SEQUENCE</scope>
</reference>
<accession>A0A0F9K0V9</accession>
<sequence length="168" mass="19937">MSYTSKMIENNSADTTNLYGNSSLVSTIVLLPYEVDIMPIKDREKRLKAWREYHQKNRIKRNSDRLAGYYTKRKEESDYVPISQRIKQEKHSYYKKYPDRRKAETRTYRNKLRADCCLNCGETEHLYFHHIDYDNDIGFTLCAKCHSHWHMVFKEFKGDAPLPSGVGV</sequence>
<evidence type="ECO:0000313" key="1">
    <source>
        <dbReference type="EMBL" id="KKM75638.1"/>
    </source>
</evidence>
<protein>
    <submittedName>
        <fullName evidence="1">Uncharacterized protein</fullName>
    </submittedName>
</protein>
<dbReference type="AlphaFoldDB" id="A0A0F9K0V9"/>
<proteinExistence type="predicted"/>
<name>A0A0F9K0V9_9ZZZZ</name>
<gene>
    <name evidence="1" type="ORF">LCGC14_1388280</name>
</gene>
<organism evidence="1">
    <name type="scientific">marine sediment metagenome</name>
    <dbReference type="NCBI Taxonomy" id="412755"/>
    <lineage>
        <taxon>unclassified sequences</taxon>
        <taxon>metagenomes</taxon>
        <taxon>ecological metagenomes</taxon>
    </lineage>
</organism>